<feature type="region of interest" description="Disordered" evidence="1">
    <location>
        <begin position="162"/>
        <end position="219"/>
    </location>
</feature>
<accession>A0A5N6KYV5</accession>
<evidence type="ECO:0000313" key="3">
    <source>
        <dbReference type="EMBL" id="KAB8372635.1"/>
    </source>
</evidence>
<feature type="compositionally biased region" description="Basic residues" evidence="1">
    <location>
        <begin position="201"/>
        <end position="213"/>
    </location>
</feature>
<dbReference type="OrthoDB" id="1293395at2759"/>
<gene>
    <name evidence="3" type="ORF">FH972_024736</name>
</gene>
<keyword evidence="2" id="KW-0732">Signal</keyword>
<proteinExistence type="predicted"/>
<name>A0A5N6KYV5_9ROSI</name>
<evidence type="ECO:0000256" key="2">
    <source>
        <dbReference type="SAM" id="SignalP"/>
    </source>
</evidence>
<feature type="region of interest" description="Disordered" evidence="1">
    <location>
        <begin position="39"/>
        <end position="72"/>
    </location>
</feature>
<reference evidence="3 4" key="1">
    <citation type="submission" date="2019-06" db="EMBL/GenBank/DDBJ databases">
        <title>A chromosomal-level reference genome of Carpinus fangiana (Coryloideae, Betulaceae).</title>
        <authorList>
            <person name="Yang X."/>
            <person name="Wang Z."/>
            <person name="Zhang L."/>
            <person name="Hao G."/>
            <person name="Liu J."/>
            <person name="Yang Y."/>
        </authorList>
    </citation>
    <scope>NUCLEOTIDE SEQUENCE [LARGE SCALE GENOMIC DNA]</scope>
    <source>
        <strain evidence="3">Cfa_2016G</strain>
        <tissue evidence="3">Leaf</tissue>
    </source>
</reference>
<dbReference type="Proteomes" id="UP000327013">
    <property type="component" value="Unassembled WGS sequence"/>
</dbReference>
<dbReference type="EMBL" id="VIBQ01000020">
    <property type="protein sequence ID" value="KAB8372635.1"/>
    <property type="molecule type" value="Genomic_DNA"/>
</dbReference>
<organism evidence="3 4">
    <name type="scientific">Carpinus fangiana</name>
    <dbReference type="NCBI Taxonomy" id="176857"/>
    <lineage>
        <taxon>Eukaryota</taxon>
        <taxon>Viridiplantae</taxon>
        <taxon>Streptophyta</taxon>
        <taxon>Embryophyta</taxon>
        <taxon>Tracheophyta</taxon>
        <taxon>Spermatophyta</taxon>
        <taxon>Magnoliopsida</taxon>
        <taxon>eudicotyledons</taxon>
        <taxon>Gunneridae</taxon>
        <taxon>Pentapetalae</taxon>
        <taxon>rosids</taxon>
        <taxon>fabids</taxon>
        <taxon>Fagales</taxon>
        <taxon>Betulaceae</taxon>
        <taxon>Carpinus</taxon>
    </lineage>
</organism>
<keyword evidence="4" id="KW-1185">Reference proteome</keyword>
<feature type="compositionally biased region" description="Basic and acidic residues" evidence="1">
    <location>
        <begin position="183"/>
        <end position="200"/>
    </location>
</feature>
<feature type="compositionally biased region" description="Basic and acidic residues" evidence="1">
    <location>
        <begin position="163"/>
        <end position="175"/>
    </location>
</feature>
<evidence type="ECO:0000256" key="1">
    <source>
        <dbReference type="SAM" id="MobiDB-lite"/>
    </source>
</evidence>
<feature type="compositionally biased region" description="Basic and acidic residues" evidence="1">
    <location>
        <begin position="58"/>
        <end position="72"/>
    </location>
</feature>
<evidence type="ECO:0000313" key="4">
    <source>
        <dbReference type="Proteomes" id="UP000327013"/>
    </source>
</evidence>
<sequence>MARLAVSVTVTFFLLSLCHARIPLDPSENDVVLPDPAPITYLPSNEQPESEPTALFEWKPEKTESTESDAKSEPLTMISFRPVNHHFRPFPLTSRRGHRCRHHRRENHIYKFKPLGSRFPDREVPYGTDMIMSHEEDSGSVPEVRGGAREMWARFGHFRPRFHREDDDGERNEHMKMRHHHHPQVEREEREREDEHEHHHGHEHHHHHHHDHEHHHEQEGGFMRSVGKFFDLF</sequence>
<dbReference type="AlphaFoldDB" id="A0A5N6KYV5"/>
<feature type="signal peptide" evidence="2">
    <location>
        <begin position="1"/>
        <end position="20"/>
    </location>
</feature>
<feature type="chain" id="PRO_5024283387" evidence="2">
    <location>
        <begin position="21"/>
        <end position="233"/>
    </location>
</feature>
<protein>
    <submittedName>
        <fullName evidence="3">Uncharacterized protein</fullName>
    </submittedName>
</protein>
<comment type="caution">
    <text evidence="3">The sequence shown here is derived from an EMBL/GenBank/DDBJ whole genome shotgun (WGS) entry which is preliminary data.</text>
</comment>